<reference evidence="2 3" key="1">
    <citation type="submission" date="2017-08" db="EMBL/GenBank/DDBJ databases">
        <title>Infants hospitalized years apart are colonized by the same room-sourced microbial strains.</title>
        <authorList>
            <person name="Brooks B."/>
            <person name="Olm M.R."/>
            <person name="Firek B.A."/>
            <person name="Baker R."/>
            <person name="Thomas B.C."/>
            <person name="Morowitz M.J."/>
            <person name="Banfield J.F."/>
        </authorList>
    </citation>
    <scope>NUCLEOTIDE SEQUENCE [LARGE SCALE GENOMIC DNA]</scope>
    <source>
        <strain evidence="2">S2_006_000_R2_64</strain>
    </source>
</reference>
<dbReference type="Gene3D" id="3.40.630.30">
    <property type="match status" value="1"/>
</dbReference>
<dbReference type="Proteomes" id="UP000249739">
    <property type="component" value="Unassembled WGS sequence"/>
</dbReference>
<comment type="caution">
    <text evidence="2">The sequence shown here is derived from an EMBL/GenBank/DDBJ whole genome shotgun (WGS) entry which is preliminary data.</text>
</comment>
<dbReference type="InterPro" id="IPR016181">
    <property type="entry name" value="Acyl_CoA_acyltransferase"/>
</dbReference>
<dbReference type="Pfam" id="PF14542">
    <property type="entry name" value="Acetyltransf_CG"/>
    <property type="match status" value="1"/>
</dbReference>
<dbReference type="InterPro" id="IPR045057">
    <property type="entry name" value="Gcn5-rel_NAT"/>
</dbReference>
<gene>
    <name evidence="2" type="ORF">DI586_06235</name>
</gene>
<protein>
    <submittedName>
        <fullName evidence="2">N-acetyltransferase</fullName>
    </submittedName>
</protein>
<feature type="domain" description="N-acetyltransferase" evidence="1">
    <location>
        <begin position="5"/>
        <end position="90"/>
    </location>
</feature>
<dbReference type="PANTHER" id="PTHR31435">
    <property type="entry name" value="PROTEIN NATD1"/>
    <property type="match status" value="1"/>
</dbReference>
<keyword evidence="2" id="KW-0808">Transferase</keyword>
<dbReference type="EMBL" id="QFOT01000058">
    <property type="protein sequence ID" value="PZP55630.1"/>
    <property type="molecule type" value="Genomic_DNA"/>
</dbReference>
<evidence type="ECO:0000259" key="1">
    <source>
        <dbReference type="PROSITE" id="PS51729"/>
    </source>
</evidence>
<evidence type="ECO:0000313" key="3">
    <source>
        <dbReference type="Proteomes" id="UP000249739"/>
    </source>
</evidence>
<dbReference type="PROSITE" id="PS51729">
    <property type="entry name" value="GNAT_YJDJ"/>
    <property type="match status" value="1"/>
</dbReference>
<dbReference type="PANTHER" id="PTHR31435:SF10">
    <property type="entry name" value="BSR4717 PROTEIN"/>
    <property type="match status" value="1"/>
</dbReference>
<proteinExistence type="predicted"/>
<dbReference type="AlphaFoldDB" id="A0A2W5FP52"/>
<sequence>MGKIIDNTIARRFEMDLEGQIVFANYRIDQNILFINYVESPPELRGTGAAGKLMEGIMGIAKERSYKVVPICSYAVSWIRRHEEYQSLLV</sequence>
<dbReference type="InterPro" id="IPR031165">
    <property type="entry name" value="GNAT_YJDJ"/>
</dbReference>
<evidence type="ECO:0000313" key="2">
    <source>
        <dbReference type="EMBL" id="PZP55630.1"/>
    </source>
</evidence>
<dbReference type="SUPFAM" id="SSF55729">
    <property type="entry name" value="Acyl-CoA N-acyltransferases (Nat)"/>
    <property type="match status" value="1"/>
</dbReference>
<accession>A0A2W5FP52</accession>
<name>A0A2W5FP52_9BACT</name>
<dbReference type="GO" id="GO:0016740">
    <property type="term" value="F:transferase activity"/>
    <property type="evidence" value="ECO:0007669"/>
    <property type="project" value="UniProtKB-KW"/>
</dbReference>
<organism evidence="2 3">
    <name type="scientific">Micavibrio aeruginosavorus</name>
    <dbReference type="NCBI Taxonomy" id="349221"/>
    <lineage>
        <taxon>Bacteria</taxon>
        <taxon>Pseudomonadati</taxon>
        <taxon>Bdellovibrionota</taxon>
        <taxon>Bdellovibrionia</taxon>
        <taxon>Bdellovibrionales</taxon>
        <taxon>Pseudobdellovibrionaceae</taxon>
        <taxon>Micavibrio</taxon>
    </lineage>
</organism>